<dbReference type="PANTHER" id="PTHR33911:SF1">
    <property type="entry name" value="RRNA-PROCESSING PROTEIN EFG1"/>
    <property type="match status" value="1"/>
</dbReference>
<dbReference type="PANTHER" id="PTHR33911">
    <property type="entry name" value="RRNA-PROCESSING PROTEIN EFG1"/>
    <property type="match status" value="1"/>
</dbReference>
<evidence type="ECO:0000256" key="1">
    <source>
        <dbReference type="ARBA" id="ARBA00004604"/>
    </source>
</evidence>
<evidence type="ECO:0000313" key="9">
    <source>
        <dbReference type="Proteomes" id="UP001153365"/>
    </source>
</evidence>
<dbReference type="GO" id="GO:0005730">
    <property type="term" value="C:nucleolus"/>
    <property type="evidence" value="ECO:0007669"/>
    <property type="project" value="UniProtKB-SubCell"/>
</dbReference>
<comment type="caution">
    <text evidence="8">The sequence shown here is derived from an EMBL/GenBank/DDBJ whole genome shotgun (WGS) entry which is preliminary data.</text>
</comment>
<evidence type="ECO:0000256" key="3">
    <source>
        <dbReference type="ARBA" id="ARBA00018689"/>
    </source>
</evidence>
<gene>
    <name evidence="8" type="ORF">PPACK8108_LOCUS21288</name>
</gene>
<keyword evidence="5" id="KW-0698">rRNA processing</keyword>
<evidence type="ECO:0000313" key="8">
    <source>
        <dbReference type="EMBL" id="CAH7686611.1"/>
    </source>
</evidence>
<keyword evidence="9" id="KW-1185">Reference proteome</keyword>
<organism evidence="8 9">
    <name type="scientific">Phakopsora pachyrhizi</name>
    <name type="common">Asian soybean rust disease fungus</name>
    <dbReference type="NCBI Taxonomy" id="170000"/>
    <lineage>
        <taxon>Eukaryota</taxon>
        <taxon>Fungi</taxon>
        <taxon>Dikarya</taxon>
        <taxon>Basidiomycota</taxon>
        <taxon>Pucciniomycotina</taxon>
        <taxon>Pucciniomycetes</taxon>
        <taxon>Pucciniales</taxon>
        <taxon>Phakopsoraceae</taxon>
        <taxon>Phakopsora</taxon>
    </lineage>
</organism>
<dbReference type="InterPro" id="IPR019310">
    <property type="entry name" value="Efg1"/>
</dbReference>
<evidence type="ECO:0000256" key="4">
    <source>
        <dbReference type="ARBA" id="ARBA00019827"/>
    </source>
</evidence>
<keyword evidence="7" id="KW-0539">Nucleus</keyword>
<name>A0AAV0BHC1_PHAPC</name>
<reference evidence="8" key="1">
    <citation type="submission" date="2022-06" db="EMBL/GenBank/DDBJ databases">
        <authorList>
            <consortium name="SYNGENTA / RWTH Aachen University"/>
        </authorList>
    </citation>
    <scope>NUCLEOTIDE SEQUENCE</scope>
</reference>
<dbReference type="EMBL" id="CALTRL010005804">
    <property type="protein sequence ID" value="CAH7686611.1"/>
    <property type="molecule type" value="Genomic_DNA"/>
</dbReference>
<proteinExistence type="inferred from homology"/>
<evidence type="ECO:0000256" key="7">
    <source>
        <dbReference type="ARBA" id="ARBA00023242"/>
    </source>
</evidence>
<accession>A0AAV0BHC1</accession>
<evidence type="ECO:0000256" key="6">
    <source>
        <dbReference type="ARBA" id="ARBA00023054"/>
    </source>
</evidence>
<sequence>MPSKEHRESLNETEQENNRLSTILSSQTLGISKAKSQLRQAKRLLSRQGLTSEVRLKTNQKINELESYLSSKPSKEQERKNAQKYHGIKFFDRRKVTRSLKRALAELEKSKGVVGSDSKIIELEERVERLRIDLNYVLHYPNRFKYISIYPAGRYVDHPTDLPTLSSEIPSTNNPDRFRNYLRAYVSEAMRNDRMSLTPEKFEHHHHSEEVLESDKFQSAYDGRSVAEGVNSSEQEIDEFFSID</sequence>
<dbReference type="Proteomes" id="UP001153365">
    <property type="component" value="Unassembled WGS sequence"/>
</dbReference>
<dbReference type="GO" id="GO:0030688">
    <property type="term" value="C:preribosome, small subunit precursor"/>
    <property type="evidence" value="ECO:0007669"/>
    <property type="project" value="TreeGrafter"/>
</dbReference>
<comment type="subcellular location">
    <subcellularLocation>
        <location evidence="1">Nucleus</location>
        <location evidence="1">Nucleolus</location>
    </subcellularLocation>
</comment>
<protein>
    <recommendedName>
        <fullName evidence="3">rRNA-processing protein EFG1</fullName>
    </recommendedName>
    <alternativeName>
        <fullName evidence="4">rRNA-processing protein efg1</fullName>
    </alternativeName>
</protein>
<dbReference type="InterPro" id="IPR050786">
    <property type="entry name" value="EFG1_rRNA-proc"/>
</dbReference>
<evidence type="ECO:0000256" key="2">
    <source>
        <dbReference type="ARBA" id="ARBA00006916"/>
    </source>
</evidence>
<comment type="similarity">
    <text evidence="2">Belongs to the EFG1 family.</text>
</comment>
<evidence type="ECO:0000256" key="5">
    <source>
        <dbReference type="ARBA" id="ARBA00022552"/>
    </source>
</evidence>
<dbReference type="Pfam" id="PF10153">
    <property type="entry name" value="Efg1"/>
    <property type="match status" value="1"/>
</dbReference>
<dbReference type="GO" id="GO:0000462">
    <property type="term" value="P:maturation of SSU-rRNA from tricistronic rRNA transcript (SSU-rRNA, 5.8S rRNA, LSU-rRNA)"/>
    <property type="evidence" value="ECO:0007669"/>
    <property type="project" value="TreeGrafter"/>
</dbReference>
<dbReference type="AlphaFoldDB" id="A0AAV0BHC1"/>
<keyword evidence="6" id="KW-0175">Coiled coil</keyword>